<proteinExistence type="predicted"/>
<dbReference type="AlphaFoldDB" id="A0A0C3SAQ2"/>
<dbReference type="SMART" id="SM00321">
    <property type="entry name" value="WSC"/>
    <property type="match status" value="1"/>
</dbReference>
<dbReference type="PANTHER" id="PTHR43662">
    <property type="match status" value="1"/>
</dbReference>
<dbReference type="Proteomes" id="UP000053257">
    <property type="component" value="Unassembled WGS sequence"/>
</dbReference>
<dbReference type="InterPro" id="IPR002889">
    <property type="entry name" value="WSC_carb-bd"/>
</dbReference>
<accession>A0A0C3SAQ2</accession>
<protein>
    <recommendedName>
        <fullName evidence="3">WSC domain-containing protein</fullName>
    </recommendedName>
</protein>
<feature type="compositionally biased region" description="Basic residues" evidence="1">
    <location>
        <begin position="526"/>
        <end position="543"/>
    </location>
</feature>
<feature type="chain" id="PRO_5002169501" description="WSC domain-containing protein" evidence="2">
    <location>
        <begin position="23"/>
        <end position="543"/>
    </location>
</feature>
<dbReference type="EMBL" id="KN840501">
    <property type="protein sequence ID" value="KIP07220.1"/>
    <property type="molecule type" value="Genomic_DNA"/>
</dbReference>
<sequence>MAFTKLWLMLAALSAAQPLVSASSHFIMGGLSPIAYERIDPIVNFGEVSTHVHAIIGANNANQDSDYSSIRTANCTNVPFQNVDLSVYWAPGVYYQDQNTKQFTLMPSTFNIYYFFDRNGPGEQVNAFPQGLKMVAGSPVRDTYNASNFADQAVSFVCLDYSGATSSDPAYAERQDINFPDVNKCQDGIRYQIFFPQCWDGQNLDSADHKSHMAYPIDNYNSGSCPSSHPKHMVAIFYEMIIPVSGYNYWGQGAYSLATGDPTGLGFHADFLMGWDNAVLQDAVDNCHNMNGDINACQVLAPYINQDVAHACTLDVPVVNENVGLDGSTLNALPGCNPIRTNFSAPASCPGTPTPAFSRAAANIASGWSDLGCISEGTSGRALSGASTTSPNMTRNLCTDFCESESFTFAGVEFGDECYCGNSLENGASAMLVPWQDCNTPCAGNPQYEKCGGPQRLELLHSGAPTAPSSSALSPSSAAPISSPASVPVSESSAVSSATPVSDSSTSSAVAPSISANDTTPDLTKRSKHYGRRRQYHSGSKRF</sequence>
<keyword evidence="2" id="KW-0732">Signal</keyword>
<feature type="domain" description="WSC" evidence="3">
    <location>
        <begin position="367"/>
        <end position="463"/>
    </location>
</feature>
<reference evidence="4 5" key="1">
    <citation type="journal article" date="2014" name="PLoS Genet.">
        <title>Analysis of the Phlebiopsis gigantea genome, transcriptome and secretome provides insight into its pioneer colonization strategies of wood.</title>
        <authorList>
            <person name="Hori C."/>
            <person name="Ishida T."/>
            <person name="Igarashi K."/>
            <person name="Samejima M."/>
            <person name="Suzuki H."/>
            <person name="Master E."/>
            <person name="Ferreira P."/>
            <person name="Ruiz-Duenas F.J."/>
            <person name="Held B."/>
            <person name="Canessa P."/>
            <person name="Larrondo L.F."/>
            <person name="Schmoll M."/>
            <person name="Druzhinina I.S."/>
            <person name="Kubicek C.P."/>
            <person name="Gaskell J.A."/>
            <person name="Kersten P."/>
            <person name="St John F."/>
            <person name="Glasner J."/>
            <person name="Sabat G."/>
            <person name="Splinter BonDurant S."/>
            <person name="Syed K."/>
            <person name="Yadav J."/>
            <person name="Mgbeahuruike A.C."/>
            <person name="Kovalchuk A."/>
            <person name="Asiegbu F.O."/>
            <person name="Lackner G."/>
            <person name="Hoffmeister D."/>
            <person name="Rencoret J."/>
            <person name="Gutierrez A."/>
            <person name="Sun H."/>
            <person name="Lindquist E."/>
            <person name="Barry K."/>
            <person name="Riley R."/>
            <person name="Grigoriev I.V."/>
            <person name="Henrissat B."/>
            <person name="Kues U."/>
            <person name="Berka R.M."/>
            <person name="Martinez A.T."/>
            <person name="Covert S.F."/>
            <person name="Blanchette R.A."/>
            <person name="Cullen D."/>
        </authorList>
    </citation>
    <scope>NUCLEOTIDE SEQUENCE [LARGE SCALE GENOMIC DNA]</scope>
    <source>
        <strain evidence="4 5">11061_1 CR5-6</strain>
    </source>
</reference>
<evidence type="ECO:0000259" key="3">
    <source>
        <dbReference type="PROSITE" id="PS51212"/>
    </source>
</evidence>
<name>A0A0C3SAQ2_PHLG1</name>
<feature type="signal peptide" evidence="2">
    <location>
        <begin position="1"/>
        <end position="22"/>
    </location>
</feature>
<feature type="compositionally biased region" description="Low complexity" evidence="1">
    <location>
        <begin position="462"/>
        <end position="516"/>
    </location>
</feature>
<evidence type="ECO:0000313" key="4">
    <source>
        <dbReference type="EMBL" id="KIP07220.1"/>
    </source>
</evidence>
<evidence type="ECO:0000313" key="5">
    <source>
        <dbReference type="Proteomes" id="UP000053257"/>
    </source>
</evidence>
<feature type="region of interest" description="Disordered" evidence="1">
    <location>
        <begin position="460"/>
        <end position="543"/>
    </location>
</feature>
<dbReference type="PROSITE" id="PS51212">
    <property type="entry name" value="WSC"/>
    <property type="match status" value="1"/>
</dbReference>
<dbReference type="Pfam" id="PF01822">
    <property type="entry name" value="WSC"/>
    <property type="match status" value="1"/>
</dbReference>
<dbReference type="Pfam" id="PF09362">
    <property type="entry name" value="DUF1996"/>
    <property type="match status" value="1"/>
</dbReference>
<evidence type="ECO:0000256" key="1">
    <source>
        <dbReference type="SAM" id="MobiDB-lite"/>
    </source>
</evidence>
<dbReference type="OrthoDB" id="74764at2759"/>
<dbReference type="InterPro" id="IPR018535">
    <property type="entry name" value="DUF1996"/>
</dbReference>
<keyword evidence="5" id="KW-1185">Reference proteome</keyword>
<dbReference type="HOGENOM" id="CLU_014722_3_2_1"/>
<evidence type="ECO:0000256" key="2">
    <source>
        <dbReference type="SAM" id="SignalP"/>
    </source>
</evidence>
<dbReference type="PANTHER" id="PTHR43662:SF3">
    <property type="entry name" value="DOMAIN PROTEIN, PUTATIVE (AFU_ORTHOLOGUE AFUA_6G11970)-RELATED"/>
    <property type="match status" value="1"/>
</dbReference>
<organism evidence="4 5">
    <name type="scientific">Phlebiopsis gigantea (strain 11061_1 CR5-6)</name>
    <name type="common">White-rot fungus</name>
    <name type="synonym">Peniophora gigantea</name>
    <dbReference type="NCBI Taxonomy" id="745531"/>
    <lineage>
        <taxon>Eukaryota</taxon>
        <taxon>Fungi</taxon>
        <taxon>Dikarya</taxon>
        <taxon>Basidiomycota</taxon>
        <taxon>Agaricomycotina</taxon>
        <taxon>Agaricomycetes</taxon>
        <taxon>Polyporales</taxon>
        <taxon>Phanerochaetaceae</taxon>
        <taxon>Phlebiopsis</taxon>
    </lineage>
</organism>
<gene>
    <name evidence="4" type="ORF">PHLGIDRAFT_19226</name>
</gene>
<dbReference type="STRING" id="745531.A0A0C3SAQ2"/>